<dbReference type="AlphaFoldDB" id="A0A645CR18"/>
<comment type="caution">
    <text evidence="2">The sequence shown here is derived from an EMBL/GenBank/DDBJ whole genome shotgun (WGS) entry which is preliminary data.</text>
</comment>
<dbReference type="GO" id="GO:0016052">
    <property type="term" value="P:carbohydrate catabolic process"/>
    <property type="evidence" value="ECO:0007669"/>
    <property type="project" value="InterPro"/>
</dbReference>
<evidence type="ECO:0000259" key="1">
    <source>
        <dbReference type="Pfam" id="PF06452"/>
    </source>
</evidence>
<dbReference type="Gene3D" id="2.60.40.1190">
    <property type="match status" value="1"/>
</dbReference>
<proteinExistence type="predicted"/>
<dbReference type="GO" id="GO:0030246">
    <property type="term" value="F:carbohydrate binding"/>
    <property type="evidence" value="ECO:0007669"/>
    <property type="project" value="InterPro"/>
</dbReference>
<organism evidence="2">
    <name type="scientific">bioreactor metagenome</name>
    <dbReference type="NCBI Taxonomy" id="1076179"/>
    <lineage>
        <taxon>unclassified sequences</taxon>
        <taxon>metagenomes</taxon>
        <taxon>ecological metagenomes</taxon>
    </lineage>
</organism>
<accession>A0A645CR18</accession>
<evidence type="ECO:0000313" key="2">
    <source>
        <dbReference type="EMBL" id="MPM79162.1"/>
    </source>
</evidence>
<dbReference type="SUPFAM" id="SSF49344">
    <property type="entry name" value="CBD9-like"/>
    <property type="match status" value="1"/>
</dbReference>
<dbReference type="InterPro" id="IPR010502">
    <property type="entry name" value="Carb-bd_dom_fam9"/>
</dbReference>
<dbReference type="EMBL" id="VSSQ01029158">
    <property type="protein sequence ID" value="MPM79162.1"/>
    <property type="molecule type" value="Genomic_DNA"/>
</dbReference>
<feature type="domain" description="Carbohydrate-binding" evidence="1">
    <location>
        <begin position="92"/>
        <end position="238"/>
    </location>
</feature>
<sequence length="271" mass="29270">MISNFAVGEAPEETFWVDLNELGAPADWSGKVILAPLYQNVTPDRTLEVTVLESQAELPAGAAAVKVFPLKGGKPAEVKQFQLPRVSGKIAIDGKVTAEEWNNALSLKEFSLCGSPAQLPPATEIKLQRDGGTLYVAAILTETKPSGFTVDPNGKPWFTDSIEIYLASADNPKSYVQYILSGSNTSHAEWVSSPEPGQPRRTLPAPDFKTRLEGDKLYIEAALPLAALGSVDGKKLKFNLGRNRMVNGNLEPYTMAPGKSYINFTGAELAY</sequence>
<protein>
    <recommendedName>
        <fullName evidence="1">Carbohydrate-binding domain-containing protein</fullName>
    </recommendedName>
</protein>
<reference evidence="2" key="1">
    <citation type="submission" date="2019-08" db="EMBL/GenBank/DDBJ databases">
        <authorList>
            <person name="Kucharzyk K."/>
            <person name="Murdoch R.W."/>
            <person name="Higgins S."/>
            <person name="Loffler F."/>
        </authorList>
    </citation>
    <scope>NUCLEOTIDE SEQUENCE</scope>
</reference>
<name>A0A645CR18_9ZZZZ</name>
<dbReference type="GO" id="GO:0004553">
    <property type="term" value="F:hydrolase activity, hydrolyzing O-glycosyl compounds"/>
    <property type="evidence" value="ECO:0007669"/>
    <property type="project" value="InterPro"/>
</dbReference>
<gene>
    <name evidence="2" type="ORF">SDC9_126195</name>
</gene>
<dbReference type="Pfam" id="PF06452">
    <property type="entry name" value="CBM9_1"/>
    <property type="match status" value="1"/>
</dbReference>